<dbReference type="EMBL" id="CAACVI010000003">
    <property type="protein sequence ID" value="VEN73077.1"/>
    <property type="molecule type" value="Genomic_DNA"/>
</dbReference>
<proteinExistence type="predicted"/>
<protein>
    <submittedName>
        <fullName evidence="1">Uncharacterized protein</fullName>
    </submittedName>
</protein>
<dbReference type="InterPro" id="IPR036265">
    <property type="entry name" value="HIT-like_sf"/>
</dbReference>
<sequence>MTLIKSCVHPSGTFTWGVHRPRFRAQNMRVSDDIPGIGRLGDGSAVKSRANFPPGPVDEPEGSVILETPNAFPFRGTSYVIRSAADEKAKDPGAIRIEAPSPGPSTLEILRKWTREKGMDDREARRLFLDMPEPLLLAAAATSRDPDELTLLARRACGMVFDPRTGRPTGLEFEEQGRPRIRRGDLFETVSNNPFLPDDYKWAMVLNPGVQGGSEIVGEYSDKTGKSHVLEYLRRNSYIPWGHYAANMARDSVRYRARDLSLADVSGMRTLYCQRTYLRVAEEWGIDPPAVRRLLSEDEIESLRLRILDAMRADGGRRPGFDRTLWGWNLGFDFSPSGYRLHASHQQIHQQFALVPSRIESSMEGEGNFSPYAWGDLIADFSRDYEKAHGRDFFGAFLQAVSENRRADGRGDLPDRLAAWEDGEAILFAPKAQTSQWELLLMAKKPAGNILEAGPETRRSLDRGILMAARALSGLGASMITVSEASKPFGAPDKTQRLMYSFFPRLPWSPGAFSEGQLRWISGHYPEDFAAACRMALDRETGDGHSKTNGLKKNG</sequence>
<reference evidence="1" key="1">
    <citation type="submission" date="2019-01" db="EMBL/GenBank/DDBJ databases">
        <authorList>
            <consortium name="Genoscope - CEA"/>
            <person name="William W."/>
        </authorList>
    </citation>
    <scope>NUCLEOTIDE SEQUENCE</scope>
    <source>
        <strain evidence="1">CR-1</strain>
    </source>
</reference>
<gene>
    <name evidence="1" type="ORF">EPICR_110044</name>
</gene>
<accession>A0A484HEZ7</accession>
<dbReference type="AlphaFoldDB" id="A0A484HEZ7"/>
<name>A0A484HEZ7_9BACT</name>
<dbReference type="Gene3D" id="3.30.428.10">
    <property type="entry name" value="HIT-like"/>
    <property type="match status" value="1"/>
</dbReference>
<organism evidence="1">
    <name type="scientific">uncultured Desulfobacteraceae bacterium</name>
    <dbReference type="NCBI Taxonomy" id="218296"/>
    <lineage>
        <taxon>Bacteria</taxon>
        <taxon>Pseudomonadati</taxon>
        <taxon>Thermodesulfobacteriota</taxon>
        <taxon>Desulfobacteria</taxon>
        <taxon>Desulfobacterales</taxon>
        <taxon>Desulfobacteraceae</taxon>
        <taxon>environmental samples</taxon>
    </lineage>
</organism>
<evidence type="ECO:0000313" key="1">
    <source>
        <dbReference type="EMBL" id="VEN73077.1"/>
    </source>
</evidence>